<accession>A0ACB9YM80</accession>
<comment type="caution">
    <text evidence="1">The sequence shown here is derived from an EMBL/GenBank/DDBJ whole genome shotgun (WGS) entry which is preliminary data.</text>
</comment>
<gene>
    <name evidence="1" type="ORF">F4820DRAFT_436776</name>
</gene>
<evidence type="ECO:0000313" key="2">
    <source>
        <dbReference type="Proteomes" id="UP001497700"/>
    </source>
</evidence>
<dbReference type="Proteomes" id="UP001497700">
    <property type="component" value="Unassembled WGS sequence"/>
</dbReference>
<organism evidence="1 2">
    <name type="scientific">Hypoxylon rubiginosum</name>
    <dbReference type="NCBI Taxonomy" id="110542"/>
    <lineage>
        <taxon>Eukaryota</taxon>
        <taxon>Fungi</taxon>
        <taxon>Dikarya</taxon>
        <taxon>Ascomycota</taxon>
        <taxon>Pezizomycotina</taxon>
        <taxon>Sordariomycetes</taxon>
        <taxon>Xylariomycetidae</taxon>
        <taxon>Xylariales</taxon>
        <taxon>Hypoxylaceae</taxon>
        <taxon>Hypoxylon</taxon>
    </lineage>
</organism>
<sequence>MANQTNWELPPKTRDDFEVAIVCALPREAEAVLAIWDGSYQDHGEEYGKADGDQNKYTTGRIGKHAVVILWLDSIGKVSSAVAATNLRKSYRKIQLAILVGICGGCPQNGKGEDILLGDVIISTEIHQYDFRKRYQNEDEVIDTCKSRKYDPAISAIIERLAARDGVQFTKDLARYVRDLGSKSRTLYQHPGRDKDILYQPEYLHKHRQQSCAVCSESETAACKEARDKSCAELGCDPDRQVRRARSERICRAVKAGEADEFLSPQVHFGVIGCGDTVIKSGQHRNDITKQRPGIIAFEMESAGMFGSLTGVVIKSVCDYADSHKNKIWQDYAAATAACAAKALLESYTPTDRNTVDRGDYATISPLPAGLPASCYKRSPPPLKHRISINFIDRTEIRRRIAKTIFDEMPKGQQKRFLICGMAGSGKTQLCRWFASIYKQKFWGVFMIDASSTAAVNRDFGTIAQWAGLRATGENGKRFLATSPDGWLLIVDNADREIDDDELFPQTDQGYILITSRNTSLRYRQIDLNTNPMSIEDGITLFLKEAKQDPRKEENRLLAKPLVERIDCLPLAIKHAAVPVSSKRKTLAEVLEYYNENTERLLRDSKDKGDDTYQYRSLYASIEMSLQTMTSHKDVYSVNRAIEILQLCVFLHFRDVPEELFHAAPSWKKQGFLNTIQNSVSRFLWPNFLPNQTTTVPCRDQDFVPNRAGIIRALSCINSLPTNSIELQNLARGDEDREALLLLDYSGLGYFDVESHLFSMHPIVHEWNRSRLSSQDCQQARWSAGVALTHTISWRETSRQSELQRSLLSHVDFYLKSGDTSLPSCQSLTIGQSEVAEKFALVYKDNGNYRAARALLQESVDARTTLLGRKTLKTLNSLHRLSTVLERQGDYRHAAECSKEAWEGFQTLLGERSEEALQSLGNYALSLHGLGQFSEAENINRSCLEMRQQLAIDTADTVEIKNNLAMAVLRQGKFDEAIDLLIQANEWHKQNSSDHNTDTTRSLHNLALAYRKAGEIKLAAEKGYEVLELRKRTLGDNHPDTLETKTELALAELKLGNREKAKHLSLEASIGLNRSMGASSLNTLDSLSSLAAVKRNLGDYKLAEYLYRCVLDGYQQHFSQNHVDILTTMTNLAGVLNYCQRYDEAVPIYRQALNGFKAQHEPNHPNVIQCQISLALALVKLKDHEGPDEANDIHKEVESRIESSYPGHHYFKSQWLFNYSVFLRNRGDLSKARQKVLEAMDGYKAKLGTQSEAVMNSLASHAYILDLEQKYAEARKEYVKALDGYEKLGGPMTVHHKACVKRFADMGAKMAALDIPES</sequence>
<evidence type="ECO:0000313" key="1">
    <source>
        <dbReference type="EMBL" id="KAI4860484.1"/>
    </source>
</evidence>
<protein>
    <submittedName>
        <fullName evidence="1">Uncharacterized protein</fullName>
    </submittedName>
</protein>
<dbReference type="EMBL" id="MU393585">
    <property type="protein sequence ID" value="KAI4860484.1"/>
    <property type="molecule type" value="Genomic_DNA"/>
</dbReference>
<reference evidence="1 2" key="1">
    <citation type="journal article" date="2022" name="New Phytol.">
        <title>Ecological generalism drives hyperdiversity of secondary metabolite gene clusters in xylarialean endophytes.</title>
        <authorList>
            <person name="Franco M.E.E."/>
            <person name="Wisecaver J.H."/>
            <person name="Arnold A.E."/>
            <person name="Ju Y.M."/>
            <person name="Slot J.C."/>
            <person name="Ahrendt S."/>
            <person name="Moore L.P."/>
            <person name="Eastman K.E."/>
            <person name="Scott K."/>
            <person name="Konkel Z."/>
            <person name="Mondo S.J."/>
            <person name="Kuo A."/>
            <person name="Hayes R.D."/>
            <person name="Haridas S."/>
            <person name="Andreopoulos B."/>
            <person name="Riley R."/>
            <person name="LaButti K."/>
            <person name="Pangilinan J."/>
            <person name="Lipzen A."/>
            <person name="Amirebrahimi M."/>
            <person name="Yan J."/>
            <person name="Adam C."/>
            <person name="Keymanesh K."/>
            <person name="Ng V."/>
            <person name="Louie K."/>
            <person name="Northen T."/>
            <person name="Drula E."/>
            <person name="Henrissat B."/>
            <person name="Hsieh H.M."/>
            <person name="Youens-Clark K."/>
            <person name="Lutzoni F."/>
            <person name="Miadlikowska J."/>
            <person name="Eastwood D.C."/>
            <person name="Hamelin R.C."/>
            <person name="Grigoriev I.V."/>
            <person name="U'Ren J.M."/>
        </authorList>
    </citation>
    <scope>NUCLEOTIDE SEQUENCE [LARGE SCALE GENOMIC DNA]</scope>
    <source>
        <strain evidence="1 2">CBS 119005</strain>
    </source>
</reference>
<keyword evidence="2" id="KW-1185">Reference proteome</keyword>
<name>A0ACB9YM80_9PEZI</name>
<proteinExistence type="predicted"/>